<keyword evidence="1" id="KW-0812">Transmembrane</keyword>
<dbReference type="EMBL" id="CP159837">
    <property type="protein sequence ID" value="XCM37219.1"/>
    <property type="molecule type" value="Genomic_DNA"/>
</dbReference>
<protein>
    <submittedName>
        <fullName evidence="2">DUF2079 domain-containing protein</fullName>
    </submittedName>
</protein>
<accession>A0AAU8JEH6</accession>
<name>A0AAU8JEH6_9CYAN</name>
<feature type="transmembrane region" description="Helical" evidence="1">
    <location>
        <begin position="215"/>
        <end position="238"/>
    </location>
</feature>
<dbReference type="AlphaFoldDB" id="A0AAU8JEH6"/>
<evidence type="ECO:0000256" key="1">
    <source>
        <dbReference type="SAM" id="Phobius"/>
    </source>
</evidence>
<feature type="transmembrane region" description="Helical" evidence="1">
    <location>
        <begin position="336"/>
        <end position="356"/>
    </location>
</feature>
<dbReference type="RefSeq" id="WP_054467039.1">
    <property type="nucleotide sequence ID" value="NZ_CP159837.1"/>
</dbReference>
<feature type="transmembrane region" description="Helical" evidence="1">
    <location>
        <begin position="299"/>
        <end position="324"/>
    </location>
</feature>
<evidence type="ECO:0000313" key="2">
    <source>
        <dbReference type="EMBL" id="XCM37219.1"/>
    </source>
</evidence>
<dbReference type="InterPro" id="IPR018650">
    <property type="entry name" value="STSV1_Orf64"/>
</dbReference>
<organism evidence="2">
    <name type="scientific">Planktothricoides raciborskii GIHE-MW2</name>
    <dbReference type="NCBI Taxonomy" id="2792601"/>
    <lineage>
        <taxon>Bacteria</taxon>
        <taxon>Bacillati</taxon>
        <taxon>Cyanobacteriota</taxon>
        <taxon>Cyanophyceae</taxon>
        <taxon>Oscillatoriophycideae</taxon>
        <taxon>Oscillatoriales</taxon>
        <taxon>Oscillatoriaceae</taxon>
        <taxon>Planktothricoides</taxon>
    </lineage>
</organism>
<keyword evidence="1" id="KW-0472">Membrane</keyword>
<reference evidence="2" key="1">
    <citation type="submission" date="2024-07" db="EMBL/GenBank/DDBJ databases">
        <authorList>
            <person name="Kim Y.J."/>
            <person name="Jeong J.Y."/>
        </authorList>
    </citation>
    <scope>NUCLEOTIDE SEQUENCE</scope>
    <source>
        <strain evidence="2">GIHE-MW2</strain>
    </source>
</reference>
<feature type="transmembrane region" description="Helical" evidence="1">
    <location>
        <begin position="133"/>
        <end position="157"/>
    </location>
</feature>
<keyword evidence="1" id="KW-1133">Transmembrane helix</keyword>
<sequence length="584" mass="66148">MLSWPKNPWFRLAIAAAMTFFLIALTLTVHRYYTFYASFDQGIFNQVYWNSLHGRFFQSSLSSSLSTNVVHSGEFPDVSYHRLGQHFTPALLIWLPIYALFPNAITLTVLQVTLVTAAGLVLYILARQYLQPPLAAMIVVSFYSANAIIGPTLSNFADNCQMPLFMFTLLLAMEKRWWPLFCLMAVCVLAVREDGGVSLFGVGIYLTLSKRYPKLGLGVSMLSFLYILGLTNIIMPLFSEDVARRFTLERFGHLLGSEEPKEQATTLDLLWALISQPGKVLRKLLIPIDRKILYLLGQWLPFGLIPVAAPAAWAIAGFPLIAIFLQQGQTALSINIRYAMTVVPGICYGMILWWSNRQELRTAPMRDLLLRGLTQISLWVAPVTVVKEVFEGWINSLKNRPQLFTVSMQRFWTICLGLSIILSLTSNPNRTLSFIIPDSINPWVYVSLPQRWQHSAVIHSVLPEIPPDASVSATTYIVPHLSSRREILRFPALELRNDRARVVQTEYAIADLWQLEQYQPAFKHDRALLKNMISVIDNIHNSGLYGIIRFTDGVILLHRGQTSDPEAVTAWQTYRDKITALLVK</sequence>
<gene>
    <name evidence="2" type="ORF">ABWT76_006039</name>
</gene>
<proteinExistence type="predicted"/>
<feature type="transmembrane region" description="Helical" evidence="1">
    <location>
        <begin position="12"/>
        <end position="33"/>
    </location>
</feature>
<feature type="transmembrane region" description="Helical" evidence="1">
    <location>
        <begin position="104"/>
        <end position="126"/>
    </location>
</feature>
<dbReference type="Pfam" id="PF09852">
    <property type="entry name" value="DUF2079"/>
    <property type="match status" value="2"/>
</dbReference>
<feature type="transmembrane region" description="Helical" evidence="1">
    <location>
        <begin position="177"/>
        <end position="208"/>
    </location>
</feature>